<comment type="caution">
    <text evidence="3">The sequence shown here is derived from an EMBL/GenBank/DDBJ whole genome shotgun (WGS) entry which is preliminary data.</text>
</comment>
<evidence type="ECO:0000259" key="2">
    <source>
        <dbReference type="Pfam" id="PF26107"/>
    </source>
</evidence>
<evidence type="ECO:0000259" key="1">
    <source>
        <dbReference type="Pfam" id="PF13280"/>
    </source>
</evidence>
<reference evidence="3 4" key="1">
    <citation type="submission" date="2019-12" db="EMBL/GenBank/DDBJ databases">
        <title>Acinetobacter haemolyticus comparative genomics.</title>
        <authorList>
            <person name="Castro-Jaimes S."/>
            <person name="Bello-Lopez E."/>
            <person name="Velazquez-Acosta C."/>
            <person name="Volkow-Fernandez P."/>
            <person name="Lozano-Zarain P."/>
            <person name="Castillo Ramirez S."/>
            <person name="Cevallos M.A."/>
        </authorList>
    </citation>
    <scope>NUCLEOTIDE SEQUENCE [LARGE SCALE GENOMIC DNA]</scope>
    <source>
        <strain evidence="3 4">AN10</strain>
    </source>
</reference>
<name>A0AAJ2YWG1_ACIHA</name>
<dbReference type="PROSITE" id="PS52050">
    <property type="entry name" value="WYL"/>
    <property type="match status" value="1"/>
</dbReference>
<protein>
    <submittedName>
        <fullName evidence="3">WYL domain-containing protein</fullName>
    </submittedName>
</protein>
<gene>
    <name evidence="3" type="ORF">GPS52_15010</name>
</gene>
<dbReference type="RefSeq" id="WP_161405076.1">
    <property type="nucleotide sequence ID" value="NZ_WTTO01000068.1"/>
</dbReference>
<dbReference type="Pfam" id="PF26107">
    <property type="entry name" value="BrxR_CTD"/>
    <property type="match status" value="1"/>
</dbReference>
<dbReference type="PANTHER" id="PTHR34580">
    <property type="match status" value="1"/>
</dbReference>
<dbReference type="PANTHER" id="PTHR34580:SF1">
    <property type="entry name" value="PROTEIN PAFC"/>
    <property type="match status" value="1"/>
</dbReference>
<dbReference type="EMBL" id="WTTO01000068">
    <property type="protein sequence ID" value="NAR74752.1"/>
    <property type="molecule type" value="Genomic_DNA"/>
</dbReference>
<dbReference type="InterPro" id="IPR059020">
    <property type="entry name" value="CapW_CTD"/>
</dbReference>
<feature type="domain" description="DNA-binding transcriptional repressor CapW C-terminal dimerisation" evidence="2">
    <location>
        <begin position="130"/>
        <end position="198"/>
    </location>
</feature>
<proteinExistence type="predicted"/>
<dbReference type="Pfam" id="PF13280">
    <property type="entry name" value="WYL"/>
    <property type="match status" value="1"/>
</dbReference>
<dbReference type="InterPro" id="IPR026881">
    <property type="entry name" value="WYL_dom"/>
</dbReference>
<evidence type="ECO:0000313" key="3">
    <source>
        <dbReference type="EMBL" id="NAR74752.1"/>
    </source>
</evidence>
<dbReference type="AlphaFoldDB" id="A0AAJ2YWG1"/>
<sequence length="205" mass="23793">MSPNTSLDCYLSITNSPIRSNIEREDGIIWSAFPDFSTPKAEYFSKFYEAITNNIQIETQYRSLSNPEPHTRTLSPHSIVRAGQRWHIRAYCEETKDFRDFALARFTNLKLINQPRIKNAEDDLAWITHVSIEIIAHPNLLESQQRMIRDEYFSGLASRIEYCRGCLVAYFIKDLNATLHPERDFAPAWLLAVANPEDVTPWLIQ</sequence>
<dbReference type="Proteomes" id="UP000451048">
    <property type="component" value="Unassembled WGS sequence"/>
</dbReference>
<feature type="domain" description="WYL" evidence="1">
    <location>
        <begin position="42"/>
        <end position="110"/>
    </location>
</feature>
<evidence type="ECO:0000313" key="4">
    <source>
        <dbReference type="Proteomes" id="UP000451048"/>
    </source>
</evidence>
<organism evidence="3 4">
    <name type="scientific">Acinetobacter haemolyticus</name>
    <dbReference type="NCBI Taxonomy" id="29430"/>
    <lineage>
        <taxon>Bacteria</taxon>
        <taxon>Pseudomonadati</taxon>
        <taxon>Pseudomonadota</taxon>
        <taxon>Gammaproteobacteria</taxon>
        <taxon>Moraxellales</taxon>
        <taxon>Moraxellaceae</taxon>
        <taxon>Acinetobacter</taxon>
    </lineage>
</organism>
<dbReference type="InterPro" id="IPR051534">
    <property type="entry name" value="CBASS_pafABC_assoc_protein"/>
</dbReference>
<accession>A0AAJ2YWG1</accession>